<reference evidence="1 2" key="1">
    <citation type="submission" date="2019-03" db="EMBL/GenBank/DDBJ databases">
        <title>Single cell metagenomics reveals metabolic interactions within the superorganism composed of flagellate Streblomastix strix and complex community of Bacteroidetes bacteria on its surface.</title>
        <authorList>
            <person name="Treitli S.C."/>
            <person name="Kolisko M."/>
            <person name="Husnik F."/>
            <person name="Keeling P."/>
            <person name="Hampl V."/>
        </authorList>
    </citation>
    <scope>NUCLEOTIDE SEQUENCE [LARGE SCALE GENOMIC DNA]</scope>
    <source>
        <strain evidence="1">ST1C</strain>
    </source>
</reference>
<protein>
    <recommendedName>
        <fullName evidence="3">Right handed beta helix domain-containing protein</fullName>
    </recommendedName>
</protein>
<dbReference type="EMBL" id="SNRW01003208">
    <property type="protein sequence ID" value="KAA6390470.1"/>
    <property type="molecule type" value="Genomic_DNA"/>
</dbReference>
<accession>A0A5J4W6R8</accession>
<evidence type="ECO:0000313" key="1">
    <source>
        <dbReference type="EMBL" id="KAA6390470.1"/>
    </source>
</evidence>
<dbReference type="Proteomes" id="UP000324800">
    <property type="component" value="Unassembled WGS sequence"/>
</dbReference>
<organism evidence="1 2">
    <name type="scientific">Streblomastix strix</name>
    <dbReference type="NCBI Taxonomy" id="222440"/>
    <lineage>
        <taxon>Eukaryota</taxon>
        <taxon>Metamonada</taxon>
        <taxon>Preaxostyla</taxon>
        <taxon>Oxymonadida</taxon>
        <taxon>Streblomastigidae</taxon>
        <taxon>Streblomastix</taxon>
    </lineage>
</organism>
<gene>
    <name evidence="1" type="ORF">EZS28_014001</name>
</gene>
<name>A0A5J4W6R8_9EUKA</name>
<evidence type="ECO:0000313" key="2">
    <source>
        <dbReference type="Proteomes" id="UP000324800"/>
    </source>
</evidence>
<evidence type="ECO:0008006" key="3">
    <source>
        <dbReference type="Google" id="ProtNLM"/>
    </source>
</evidence>
<proteinExistence type="predicted"/>
<dbReference type="AlphaFoldDB" id="A0A5J4W6R8"/>
<comment type="caution">
    <text evidence="1">The sequence shown here is derived from an EMBL/GenBank/DDBJ whole genome shotgun (WGS) entry which is preliminary data.</text>
</comment>
<sequence length="156" mass="17148">MGRVQLKIRVFFNQCVCSEGPGGAVTCEVAYGGLFQLKNLQFNRCRSIQGSGGAIFATIYSDGKFIIDESCLFQQCESQQSDDGGIYAIADFGSQIKYQIKDAIFQECKATNSTNPNIHHSRSGYGGALFIEGSEGYDSQWNFLDSYADLESLVNM</sequence>